<dbReference type="InterPro" id="IPR013094">
    <property type="entry name" value="AB_hydrolase_3"/>
</dbReference>
<evidence type="ECO:0000256" key="2">
    <source>
        <dbReference type="ARBA" id="ARBA00022801"/>
    </source>
</evidence>
<gene>
    <name evidence="4" type="ORF">FC794_15305</name>
</gene>
<sequence>MEVNEVKKVIKVGSVILIILVIAGFFIIKNLTETKDDKLNMYVAANLQLYKILNPKSLNSKSIEETRGALNKQSTRWSNKPIPFSNIKNLHIKMNNEKIPVRIYTPEKGSNFPIIIYSHGGFWIGGNVDTIDGVCRKLSQNTKAIVISVNYRLAPENPFPAGLNDVYNVLQWTYKNGKSINGDEKHIAVVGDSAGGNLSAAVSSMSRDKNGPPITCQVLIYPSTNISELNSKSWSYFSNSFNVSTEDMEKYISIYAPKKEDRKDPYGSPLLSKDLSKLPDTLVVTAEIDPLRDEGEAYANKLKESGVKAEVTRYKGITHGFITMDKITNKADEALNQISLYIQKEFQK</sequence>
<evidence type="ECO:0000259" key="3">
    <source>
        <dbReference type="Pfam" id="PF07859"/>
    </source>
</evidence>
<dbReference type="FunFam" id="3.40.50.1820:FF:000089">
    <property type="entry name" value="Alpha/beta hydrolase"/>
    <property type="match status" value="1"/>
</dbReference>
<reference evidence="4 5" key="1">
    <citation type="submission" date="2019-04" db="EMBL/GenBank/DDBJ databases">
        <title>Genome sequencing of Clostridium botulinum Groups I-IV and Clostridium butyricum.</title>
        <authorList>
            <person name="Brunt J."/>
            <person name="Van Vliet A.H.M."/>
            <person name="Stringer S.C."/>
            <person name="Carter A.T."/>
            <person name="Peck M.W."/>
        </authorList>
    </citation>
    <scope>NUCLEOTIDE SEQUENCE [LARGE SCALE GENOMIC DNA]</scope>
    <source>
        <strain evidence="4 5">IFR 18/037</strain>
    </source>
</reference>
<dbReference type="InterPro" id="IPR029058">
    <property type="entry name" value="AB_hydrolase_fold"/>
</dbReference>
<dbReference type="AlphaFoldDB" id="A0A6B3YYL9"/>
<dbReference type="Gene3D" id="3.40.50.1820">
    <property type="entry name" value="alpha/beta hydrolase"/>
    <property type="match status" value="1"/>
</dbReference>
<dbReference type="GO" id="GO:0016787">
    <property type="term" value="F:hydrolase activity"/>
    <property type="evidence" value="ECO:0007669"/>
    <property type="project" value="UniProtKB-KW"/>
</dbReference>
<keyword evidence="2 4" id="KW-0378">Hydrolase</keyword>
<dbReference type="PANTHER" id="PTHR48081:SF8">
    <property type="entry name" value="ALPHA_BETA HYDROLASE FOLD-3 DOMAIN-CONTAINING PROTEIN-RELATED"/>
    <property type="match status" value="1"/>
</dbReference>
<organism evidence="4 5">
    <name type="scientific">Clostridium botulinum</name>
    <dbReference type="NCBI Taxonomy" id="1491"/>
    <lineage>
        <taxon>Bacteria</taxon>
        <taxon>Bacillati</taxon>
        <taxon>Bacillota</taxon>
        <taxon>Clostridia</taxon>
        <taxon>Eubacteriales</taxon>
        <taxon>Clostridiaceae</taxon>
        <taxon>Clostridium</taxon>
    </lineage>
</organism>
<comment type="similarity">
    <text evidence="1">Belongs to the 'GDXG' lipolytic enzyme family.</text>
</comment>
<evidence type="ECO:0000256" key="1">
    <source>
        <dbReference type="ARBA" id="ARBA00010515"/>
    </source>
</evidence>
<dbReference type="Proteomes" id="UP000478995">
    <property type="component" value="Unassembled WGS sequence"/>
</dbReference>
<dbReference type="InterPro" id="IPR050300">
    <property type="entry name" value="GDXG_lipolytic_enzyme"/>
</dbReference>
<dbReference type="SUPFAM" id="SSF53474">
    <property type="entry name" value="alpha/beta-Hydrolases"/>
    <property type="match status" value="1"/>
</dbReference>
<feature type="domain" description="Alpha/beta hydrolase fold-3" evidence="3">
    <location>
        <begin position="115"/>
        <end position="322"/>
    </location>
</feature>
<dbReference type="Pfam" id="PF07859">
    <property type="entry name" value="Abhydrolase_3"/>
    <property type="match status" value="1"/>
</dbReference>
<dbReference type="EMBL" id="SWOY01000007">
    <property type="protein sequence ID" value="NFG18119.1"/>
    <property type="molecule type" value="Genomic_DNA"/>
</dbReference>
<evidence type="ECO:0000313" key="4">
    <source>
        <dbReference type="EMBL" id="NFG18119.1"/>
    </source>
</evidence>
<protein>
    <submittedName>
        <fullName evidence="4">Alpha/beta hydrolase</fullName>
    </submittedName>
</protein>
<accession>A0A6B3YYL9</accession>
<dbReference type="PANTHER" id="PTHR48081">
    <property type="entry name" value="AB HYDROLASE SUPERFAMILY PROTEIN C4A8.06C"/>
    <property type="match status" value="1"/>
</dbReference>
<comment type="caution">
    <text evidence="4">The sequence shown here is derived from an EMBL/GenBank/DDBJ whole genome shotgun (WGS) entry which is preliminary data.</text>
</comment>
<evidence type="ECO:0000313" key="5">
    <source>
        <dbReference type="Proteomes" id="UP000478995"/>
    </source>
</evidence>
<proteinExistence type="inferred from homology"/>
<name>A0A6B3YYL9_CLOBO</name>